<organism evidence="2 3">
    <name type="scientific">Pipistrellus kuhlii</name>
    <name type="common">Kuhl's pipistrelle</name>
    <dbReference type="NCBI Taxonomy" id="59472"/>
    <lineage>
        <taxon>Eukaryota</taxon>
        <taxon>Metazoa</taxon>
        <taxon>Chordata</taxon>
        <taxon>Craniata</taxon>
        <taxon>Vertebrata</taxon>
        <taxon>Euteleostomi</taxon>
        <taxon>Mammalia</taxon>
        <taxon>Eutheria</taxon>
        <taxon>Laurasiatheria</taxon>
        <taxon>Chiroptera</taxon>
        <taxon>Yangochiroptera</taxon>
        <taxon>Vespertilionidae</taxon>
        <taxon>Pipistrellus</taxon>
    </lineage>
</organism>
<name>A0A7J7QUK4_PIPKU</name>
<dbReference type="EMBL" id="JACAGB010000139">
    <property type="protein sequence ID" value="KAF6267526.1"/>
    <property type="molecule type" value="Genomic_DNA"/>
</dbReference>
<dbReference type="Proteomes" id="UP000558488">
    <property type="component" value="Unassembled WGS sequence"/>
</dbReference>
<evidence type="ECO:0000313" key="3">
    <source>
        <dbReference type="Proteomes" id="UP000558488"/>
    </source>
</evidence>
<gene>
    <name evidence="2" type="ORF">mPipKuh1_008356</name>
</gene>
<comment type="caution">
    <text evidence="2">The sequence shown here is derived from an EMBL/GenBank/DDBJ whole genome shotgun (WGS) entry which is preliminary data.</text>
</comment>
<evidence type="ECO:0000256" key="1">
    <source>
        <dbReference type="SAM" id="MobiDB-lite"/>
    </source>
</evidence>
<evidence type="ECO:0000313" key="2">
    <source>
        <dbReference type="EMBL" id="KAF6267526.1"/>
    </source>
</evidence>
<dbReference type="AlphaFoldDB" id="A0A7J7QUK4"/>
<reference evidence="2 3" key="1">
    <citation type="journal article" date="2020" name="Nature">
        <title>Six reference-quality genomes reveal evolution of bat adaptations.</title>
        <authorList>
            <person name="Jebb D."/>
            <person name="Huang Z."/>
            <person name="Pippel M."/>
            <person name="Hughes G.M."/>
            <person name="Lavrichenko K."/>
            <person name="Devanna P."/>
            <person name="Winkler S."/>
            <person name="Jermiin L.S."/>
            <person name="Skirmuntt E.C."/>
            <person name="Katzourakis A."/>
            <person name="Burkitt-Gray L."/>
            <person name="Ray D.A."/>
            <person name="Sullivan K.A.M."/>
            <person name="Roscito J.G."/>
            <person name="Kirilenko B.M."/>
            <person name="Davalos L.M."/>
            <person name="Corthals A.P."/>
            <person name="Power M.L."/>
            <person name="Jones G."/>
            <person name="Ransome R.D."/>
            <person name="Dechmann D.K.N."/>
            <person name="Locatelli A.G."/>
            <person name="Puechmaille S.J."/>
            <person name="Fedrigo O."/>
            <person name="Jarvis E.D."/>
            <person name="Hiller M."/>
            <person name="Vernes S.C."/>
            <person name="Myers E.W."/>
            <person name="Teeling E.C."/>
        </authorList>
    </citation>
    <scope>NUCLEOTIDE SEQUENCE [LARGE SCALE GENOMIC DNA]</scope>
    <source>
        <strain evidence="2">MPipKuh1</strain>
        <tissue evidence="2">Flight muscle</tissue>
    </source>
</reference>
<feature type="region of interest" description="Disordered" evidence="1">
    <location>
        <begin position="1"/>
        <end position="29"/>
    </location>
</feature>
<proteinExistence type="predicted"/>
<protein>
    <submittedName>
        <fullName evidence="2">Uncharacterized protein</fullName>
    </submittedName>
</protein>
<keyword evidence="3" id="KW-1185">Reference proteome</keyword>
<accession>A0A7J7QUK4</accession>
<sequence length="181" mass="19123">MLLTFPENDSRADRGLRRMRPAGGSRRDQRLTFRVTGSGGADSEGRTRGFASVIPCSRHVIPGGLAGSTRVLRSQPRCSSAAPRASPLAAGVAAAERAATDPSVLFLERMGGRCDALPTPCALSARPPPFLPGASPSVRGAAVCSSPAALLGHGSLHVCFMWKELADHTGQRRDWQRPRGK</sequence>